<sequence>MFIDDSQFPFLADLRRAWPDIRAECLALSDESFEPWVQREMYGTGWSVYGLVAFGTRIDAALAGCPRTADALSRVPGLTTAGFSRMVPGTHIKPHQGWVTTVYRAHLGLVVPEGECALRVGSQTRPWQEGGLFVFDDTVEHEAWNYSEDTRTVLLFDFLRPGRTMDELDDLPPEVAAAVQRRSGSPGA</sequence>
<accession>A0ABS5YRB7</accession>
<reference evidence="5 6" key="1">
    <citation type="submission" date="2021-06" db="EMBL/GenBank/DDBJ databases">
        <title>Actinoplanes lichenicola sp. nov., and Actinoplanes ovalisporus sp. nov., isolated from lichen in Thailand.</title>
        <authorList>
            <person name="Saeng-In P."/>
            <person name="Kanchanasin P."/>
            <person name="Yuki M."/>
            <person name="Kudo T."/>
            <person name="Ohkuma M."/>
            <person name="Phongsopitanun W."/>
            <person name="Tanasupawat S."/>
        </authorList>
    </citation>
    <scope>NUCLEOTIDE SEQUENCE [LARGE SCALE GENOMIC DNA]</scope>
    <source>
        <strain evidence="5 6">NBRC 110975</strain>
    </source>
</reference>
<dbReference type="InterPro" id="IPR027443">
    <property type="entry name" value="IPNS-like_sf"/>
</dbReference>
<keyword evidence="2" id="KW-0223">Dioxygenase</keyword>
<proteinExistence type="inferred from homology"/>
<evidence type="ECO:0000259" key="4">
    <source>
        <dbReference type="Pfam" id="PF05118"/>
    </source>
</evidence>
<evidence type="ECO:0000256" key="1">
    <source>
        <dbReference type="ARBA" id="ARBA00007730"/>
    </source>
</evidence>
<evidence type="ECO:0000256" key="3">
    <source>
        <dbReference type="ARBA" id="ARBA00023002"/>
    </source>
</evidence>
<dbReference type="SUPFAM" id="SSF51197">
    <property type="entry name" value="Clavaminate synthase-like"/>
    <property type="match status" value="1"/>
</dbReference>
<dbReference type="PANTHER" id="PTHR46332">
    <property type="entry name" value="ASPARTATE BETA-HYDROXYLASE DOMAIN-CONTAINING PROTEIN 2"/>
    <property type="match status" value="1"/>
</dbReference>
<evidence type="ECO:0000313" key="5">
    <source>
        <dbReference type="EMBL" id="MBU2665631.1"/>
    </source>
</evidence>
<comment type="caution">
    <text evidence="5">The sequence shown here is derived from an EMBL/GenBank/DDBJ whole genome shotgun (WGS) entry which is preliminary data.</text>
</comment>
<dbReference type="EMBL" id="JAHKKG010000006">
    <property type="protein sequence ID" value="MBU2665631.1"/>
    <property type="molecule type" value="Genomic_DNA"/>
</dbReference>
<gene>
    <name evidence="5" type="ORF">KOI35_19150</name>
</gene>
<protein>
    <submittedName>
        <fullName evidence="5">Aspartyl/asparaginyl beta-hydroxylase domain-containing protein</fullName>
    </submittedName>
</protein>
<dbReference type="RefSeq" id="WP_215788881.1">
    <property type="nucleotide sequence ID" value="NZ_JAHKKG010000006.1"/>
</dbReference>
<dbReference type="InterPro" id="IPR051821">
    <property type="entry name" value="Asp/Asn_beta-hydroxylase"/>
</dbReference>
<dbReference type="PANTHER" id="PTHR46332:SF5">
    <property type="entry name" value="ASPARTATE BETA-HYDROXYLASE DOMAIN CONTAINING 2"/>
    <property type="match status" value="1"/>
</dbReference>
<dbReference type="InterPro" id="IPR007803">
    <property type="entry name" value="Asp/Arg/Pro-Hydrxlase"/>
</dbReference>
<name>A0ABS5YRB7_9ACTN</name>
<organism evidence="5 6">
    <name type="scientific">Paractinoplanes bogorensis</name>
    <dbReference type="NCBI Taxonomy" id="1610840"/>
    <lineage>
        <taxon>Bacteria</taxon>
        <taxon>Bacillati</taxon>
        <taxon>Actinomycetota</taxon>
        <taxon>Actinomycetes</taxon>
        <taxon>Micromonosporales</taxon>
        <taxon>Micromonosporaceae</taxon>
        <taxon>Paractinoplanes</taxon>
    </lineage>
</organism>
<dbReference type="Proteomes" id="UP001519654">
    <property type="component" value="Unassembled WGS sequence"/>
</dbReference>
<dbReference type="Gene3D" id="2.60.120.330">
    <property type="entry name" value="B-lactam Antibiotic, Isopenicillin N Synthase, Chain"/>
    <property type="match status" value="1"/>
</dbReference>
<feature type="domain" description="Aspartyl/asparaginy/proline hydroxylase" evidence="4">
    <location>
        <begin position="16"/>
        <end position="161"/>
    </location>
</feature>
<dbReference type="Pfam" id="PF05118">
    <property type="entry name" value="Asp_Arg_Hydrox"/>
    <property type="match status" value="1"/>
</dbReference>
<evidence type="ECO:0000256" key="2">
    <source>
        <dbReference type="ARBA" id="ARBA00022964"/>
    </source>
</evidence>
<keyword evidence="3" id="KW-0560">Oxidoreductase</keyword>
<comment type="similarity">
    <text evidence="1">Belongs to the aspartyl/asparaginyl beta-hydroxylase family.</text>
</comment>
<keyword evidence="6" id="KW-1185">Reference proteome</keyword>
<evidence type="ECO:0000313" key="6">
    <source>
        <dbReference type="Proteomes" id="UP001519654"/>
    </source>
</evidence>